<dbReference type="InterPro" id="IPR043429">
    <property type="entry name" value="ArtM/GltK/GlnP/TcyL/YhdX-like"/>
</dbReference>
<evidence type="ECO:0000259" key="8">
    <source>
        <dbReference type="PROSITE" id="PS50928"/>
    </source>
</evidence>
<dbReference type="InterPro" id="IPR035906">
    <property type="entry name" value="MetI-like_sf"/>
</dbReference>
<evidence type="ECO:0000313" key="10">
    <source>
        <dbReference type="Proteomes" id="UP000318336"/>
    </source>
</evidence>
<keyword evidence="5 6" id="KW-0472">Membrane</keyword>
<comment type="caution">
    <text evidence="9">The sequence shown here is derived from an EMBL/GenBank/DDBJ whole genome shotgun (WGS) entry which is preliminary data.</text>
</comment>
<feature type="region of interest" description="Disordered" evidence="7">
    <location>
        <begin position="1"/>
        <end position="20"/>
    </location>
</feature>
<dbReference type="GO" id="GO:0006865">
    <property type="term" value="P:amino acid transport"/>
    <property type="evidence" value="ECO:0007669"/>
    <property type="project" value="UniProtKB-KW"/>
</dbReference>
<sequence>MSADTSARPDAPAERPGKIDAKPVRHPWRWVALAGIAVVVAMGISSLVTNPAWDLGFVPNVMNYTPVLEGLAKGTIVVTIGAMILGVTLGVTLAVMRLSDNPVLRGVAFVYTWFFRAIPRLVLLVFLGSAGALYPVLDIGVPFGKELSDWVGLSNDLTFFSLNVNALSQTIWVGIIGLGLSEAAYMAEIARAGILSVDTGQNEAAKALGMSNGKAMRRIILPQAMRVIVPPTGNETIAMVKDTSLMFAIPISMELWFQVDQVANDTFRVIGAYLAGFAWYLIICTILMIGQYYLERHFGRGYGTRENNARKLATMIGRGGSS</sequence>
<dbReference type="InterPro" id="IPR000515">
    <property type="entry name" value="MetI-like"/>
</dbReference>
<dbReference type="PANTHER" id="PTHR30614">
    <property type="entry name" value="MEMBRANE COMPONENT OF AMINO ACID ABC TRANSPORTER"/>
    <property type="match status" value="1"/>
</dbReference>
<name>A0A542X9C8_9MICO</name>
<dbReference type="Pfam" id="PF00528">
    <property type="entry name" value="BPD_transp_1"/>
    <property type="match status" value="1"/>
</dbReference>
<keyword evidence="4 6" id="KW-1133">Transmembrane helix</keyword>
<feature type="transmembrane region" description="Helical" evidence="6">
    <location>
        <begin position="30"/>
        <end position="53"/>
    </location>
</feature>
<dbReference type="GO" id="GO:0055085">
    <property type="term" value="P:transmembrane transport"/>
    <property type="evidence" value="ECO:0007669"/>
    <property type="project" value="InterPro"/>
</dbReference>
<evidence type="ECO:0000256" key="1">
    <source>
        <dbReference type="ARBA" id="ARBA00004141"/>
    </source>
</evidence>
<evidence type="ECO:0000256" key="5">
    <source>
        <dbReference type="ARBA" id="ARBA00023136"/>
    </source>
</evidence>
<dbReference type="PROSITE" id="PS50928">
    <property type="entry name" value="ABC_TM1"/>
    <property type="match status" value="1"/>
</dbReference>
<dbReference type="CDD" id="cd06261">
    <property type="entry name" value="TM_PBP2"/>
    <property type="match status" value="1"/>
</dbReference>
<evidence type="ECO:0000256" key="6">
    <source>
        <dbReference type="RuleBase" id="RU363032"/>
    </source>
</evidence>
<evidence type="ECO:0000256" key="2">
    <source>
        <dbReference type="ARBA" id="ARBA00022692"/>
    </source>
</evidence>
<comment type="subcellular location">
    <subcellularLocation>
        <location evidence="6">Cell membrane</location>
        <topology evidence="6">Multi-pass membrane protein</topology>
    </subcellularLocation>
    <subcellularLocation>
        <location evidence="1">Membrane</location>
        <topology evidence="1">Multi-pass membrane protein</topology>
    </subcellularLocation>
</comment>
<protein>
    <submittedName>
        <fullName evidence="9">Polar amino acid transport system permease protein</fullName>
    </submittedName>
</protein>
<dbReference type="GO" id="GO:0005886">
    <property type="term" value="C:plasma membrane"/>
    <property type="evidence" value="ECO:0007669"/>
    <property type="project" value="UniProtKB-SubCell"/>
</dbReference>
<feature type="transmembrane region" description="Helical" evidence="6">
    <location>
        <begin position="157"/>
        <end position="181"/>
    </location>
</feature>
<keyword evidence="2 6" id="KW-0812">Transmembrane</keyword>
<dbReference type="AlphaFoldDB" id="A0A542X9C8"/>
<feature type="transmembrane region" description="Helical" evidence="6">
    <location>
        <begin position="117"/>
        <end position="137"/>
    </location>
</feature>
<dbReference type="RefSeq" id="WP_142004534.1">
    <property type="nucleotide sequence ID" value="NZ_CAJTBP010000001.1"/>
</dbReference>
<gene>
    <name evidence="9" type="ORF">FB554_0564</name>
</gene>
<comment type="similarity">
    <text evidence="6">Belongs to the binding-protein-dependent transport system permease family.</text>
</comment>
<evidence type="ECO:0000256" key="4">
    <source>
        <dbReference type="ARBA" id="ARBA00022989"/>
    </source>
</evidence>
<dbReference type="Gene3D" id="1.10.3720.10">
    <property type="entry name" value="MetI-like"/>
    <property type="match status" value="1"/>
</dbReference>
<evidence type="ECO:0000256" key="7">
    <source>
        <dbReference type="SAM" id="MobiDB-lite"/>
    </source>
</evidence>
<keyword evidence="6" id="KW-0813">Transport</keyword>
<evidence type="ECO:0000256" key="3">
    <source>
        <dbReference type="ARBA" id="ARBA00022970"/>
    </source>
</evidence>
<accession>A0A542X9C8</accession>
<reference evidence="9 10" key="1">
    <citation type="submission" date="2019-06" db="EMBL/GenBank/DDBJ databases">
        <title>Sequencing the genomes of 1000 actinobacteria strains.</title>
        <authorList>
            <person name="Klenk H.-P."/>
        </authorList>
    </citation>
    <scope>NUCLEOTIDE SEQUENCE [LARGE SCALE GENOMIC DNA]</scope>
    <source>
        <strain evidence="9 10">DSM 24617</strain>
    </source>
</reference>
<feature type="domain" description="ABC transmembrane type-1" evidence="8">
    <location>
        <begin position="72"/>
        <end position="291"/>
    </location>
</feature>
<keyword evidence="3" id="KW-0029">Amino-acid transport</keyword>
<evidence type="ECO:0000313" key="9">
    <source>
        <dbReference type="EMBL" id="TQL32439.1"/>
    </source>
</evidence>
<dbReference type="OrthoDB" id="92598at2"/>
<organism evidence="9 10">
    <name type="scientific">Barrientosiimonas humi</name>
    <dbReference type="NCBI Taxonomy" id="999931"/>
    <lineage>
        <taxon>Bacteria</taxon>
        <taxon>Bacillati</taxon>
        <taxon>Actinomycetota</taxon>
        <taxon>Actinomycetes</taxon>
        <taxon>Micrococcales</taxon>
        <taxon>Dermacoccaceae</taxon>
        <taxon>Barrientosiimonas</taxon>
    </lineage>
</organism>
<keyword evidence="10" id="KW-1185">Reference proteome</keyword>
<feature type="transmembrane region" description="Helical" evidence="6">
    <location>
        <begin position="73"/>
        <end position="96"/>
    </location>
</feature>
<proteinExistence type="inferred from homology"/>
<feature type="compositionally biased region" description="Basic and acidic residues" evidence="7">
    <location>
        <begin position="11"/>
        <end position="20"/>
    </location>
</feature>
<dbReference type="SUPFAM" id="SSF161098">
    <property type="entry name" value="MetI-like"/>
    <property type="match status" value="1"/>
</dbReference>
<dbReference type="Proteomes" id="UP000318336">
    <property type="component" value="Unassembled WGS sequence"/>
</dbReference>
<dbReference type="EMBL" id="VFOK01000001">
    <property type="protein sequence ID" value="TQL32439.1"/>
    <property type="molecule type" value="Genomic_DNA"/>
</dbReference>
<feature type="transmembrane region" description="Helical" evidence="6">
    <location>
        <begin position="270"/>
        <end position="294"/>
    </location>
</feature>
<dbReference type="PANTHER" id="PTHR30614:SF0">
    <property type="entry name" value="L-CYSTINE TRANSPORT SYSTEM PERMEASE PROTEIN TCYL"/>
    <property type="match status" value="1"/>
</dbReference>